<keyword evidence="3" id="KW-1185">Reference proteome</keyword>
<name>A0ABS7DQF4_9FIRM</name>
<protein>
    <submittedName>
        <fullName evidence="2">Serine hydrolase</fullName>
    </submittedName>
</protein>
<gene>
    <name evidence="2" type="ORF">J5W02_09515</name>
</gene>
<proteinExistence type="predicted"/>
<dbReference type="GO" id="GO:0016787">
    <property type="term" value="F:hydrolase activity"/>
    <property type="evidence" value="ECO:0007669"/>
    <property type="project" value="UniProtKB-KW"/>
</dbReference>
<accession>A0ABS7DQF4</accession>
<comment type="caution">
    <text evidence="2">The sequence shown here is derived from an EMBL/GenBank/DDBJ whole genome shotgun (WGS) entry which is preliminary data.</text>
</comment>
<organism evidence="2 3">
    <name type="scientific">Caproiciproducens faecalis</name>
    <dbReference type="NCBI Taxonomy" id="2820301"/>
    <lineage>
        <taxon>Bacteria</taxon>
        <taxon>Bacillati</taxon>
        <taxon>Bacillota</taxon>
        <taxon>Clostridia</taxon>
        <taxon>Eubacteriales</taxon>
        <taxon>Acutalibacteraceae</taxon>
        <taxon>Caproiciproducens</taxon>
    </lineage>
</organism>
<keyword evidence="2" id="KW-0378">Hydrolase</keyword>
<dbReference type="Proteomes" id="UP000719942">
    <property type="component" value="Unassembled WGS sequence"/>
</dbReference>
<dbReference type="Gene3D" id="3.40.710.10">
    <property type="entry name" value="DD-peptidase/beta-lactamase superfamily"/>
    <property type="match status" value="1"/>
</dbReference>
<evidence type="ECO:0000259" key="1">
    <source>
        <dbReference type="Pfam" id="PF13354"/>
    </source>
</evidence>
<feature type="domain" description="Beta-lactamase class A catalytic" evidence="1">
    <location>
        <begin position="18"/>
        <end position="226"/>
    </location>
</feature>
<dbReference type="PANTHER" id="PTHR35333:SF3">
    <property type="entry name" value="BETA-LACTAMASE-TYPE TRANSPEPTIDASE FOLD CONTAINING PROTEIN"/>
    <property type="match status" value="1"/>
</dbReference>
<dbReference type="InterPro" id="IPR012338">
    <property type="entry name" value="Beta-lactam/transpept-like"/>
</dbReference>
<dbReference type="SUPFAM" id="SSF56601">
    <property type="entry name" value="beta-lactamase/transpeptidase-like"/>
    <property type="match status" value="1"/>
</dbReference>
<evidence type="ECO:0000313" key="2">
    <source>
        <dbReference type="EMBL" id="MBW7573050.1"/>
    </source>
</evidence>
<dbReference type="EMBL" id="JAGFNZ010000003">
    <property type="protein sequence ID" value="MBW7573050.1"/>
    <property type="molecule type" value="Genomic_DNA"/>
</dbReference>
<reference evidence="2 3" key="1">
    <citation type="submission" date="2021-03" db="EMBL/GenBank/DDBJ databases">
        <title>Caproiciproducens sp. nov. isolated from feces of cow.</title>
        <authorList>
            <person name="Choi J.-Y."/>
        </authorList>
    </citation>
    <scope>NUCLEOTIDE SEQUENCE [LARGE SCALE GENOMIC DNA]</scope>
    <source>
        <strain evidence="2 3">AGMB10547</strain>
    </source>
</reference>
<dbReference type="InterPro" id="IPR000871">
    <property type="entry name" value="Beta-lactam_class-A"/>
</dbReference>
<dbReference type="Pfam" id="PF13354">
    <property type="entry name" value="Beta-lactamase2"/>
    <property type="match status" value="1"/>
</dbReference>
<sequence length="255" mass="28489">MNEKILETLNGIPGKTEFYYKNLTTGEEWEVRSGEPLVAASVIKIPVLAEVFAQLEAGTADKNERCRIQEEDKLPSCGALNYLHTGLEVTLEDLYTLMIILSDNTATNLLIKKFGMEQINRRMRGLGLTVTTVNRLLFDAEASAAGRENYISAKEIGLLLEKMYCGELISQKASEEMISILMNQRLNGKMPFHLNGKVKIAHKTGEDSGITHDVGIVFAPQPFVACFCSNKTDVPLFERAIQDLTRLLVDLQYEQ</sequence>
<dbReference type="InterPro" id="IPR045155">
    <property type="entry name" value="Beta-lactam_cat"/>
</dbReference>
<dbReference type="PANTHER" id="PTHR35333">
    <property type="entry name" value="BETA-LACTAMASE"/>
    <property type="match status" value="1"/>
</dbReference>
<evidence type="ECO:0000313" key="3">
    <source>
        <dbReference type="Proteomes" id="UP000719942"/>
    </source>
</evidence>
<dbReference type="RefSeq" id="WP_219965453.1">
    <property type="nucleotide sequence ID" value="NZ_JAGFNZ010000003.1"/>
</dbReference>